<dbReference type="Proteomes" id="UP001362999">
    <property type="component" value="Unassembled WGS sequence"/>
</dbReference>
<gene>
    <name evidence="2" type="ORF">R3P38DRAFT_530638</name>
</gene>
<feature type="region of interest" description="Disordered" evidence="1">
    <location>
        <begin position="369"/>
        <end position="388"/>
    </location>
</feature>
<evidence type="ECO:0000313" key="2">
    <source>
        <dbReference type="EMBL" id="KAK7037932.1"/>
    </source>
</evidence>
<evidence type="ECO:0000313" key="3">
    <source>
        <dbReference type="Proteomes" id="UP001362999"/>
    </source>
</evidence>
<keyword evidence="3" id="KW-1185">Reference proteome</keyword>
<name>A0AAW0CDX0_9AGAR</name>
<organism evidence="2 3">
    <name type="scientific">Favolaschia claudopus</name>
    <dbReference type="NCBI Taxonomy" id="2862362"/>
    <lineage>
        <taxon>Eukaryota</taxon>
        <taxon>Fungi</taxon>
        <taxon>Dikarya</taxon>
        <taxon>Basidiomycota</taxon>
        <taxon>Agaricomycotina</taxon>
        <taxon>Agaricomycetes</taxon>
        <taxon>Agaricomycetidae</taxon>
        <taxon>Agaricales</taxon>
        <taxon>Marasmiineae</taxon>
        <taxon>Mycenaceae</taxon>
        <taxon>Favolaschia</taxon>
    </lineage>
</organism>
<comment type="caution">
    <text evidence="2">The sequence shown here is derived from an EMBL/GenBank/DDBJ whole genome shotgun (WGS) entry which is preliminary data.</text>
</comment>
<evidence type="ECO:0000256" key="1">
    <source>
        <dbReference type="SAM" id="MobiDB-lite"/>
    </source>
</evidence>
<reference evidence="2 3" key="1">
    <citation type="journal article" date="2024" name="J Genomics">
        <title>Draft genome sequencing and assembly of Favolaschia claudopus CIRM-BRFM 2984 isolated from oak limbs.</title>
        <authorList>
            <person name="Navarro D."/>
            <person name="Drula E."/>
            <person name="Chaduli D."/>
            <person name="Cazenave R."/>
            <person name="Ahrendt S."/>
            <person name="Wang J."/>
            <person name="Lipzen A."/>
            <person name="Daum C."/>
            <person name="Barry K."/>
            <person name="Grigoriev I.V."/>
            <person name="Favel A."/>
            <person name="Rosso M.N."/>
            <person name="Martin F."/>
        </authorList>
    </citation>
    <scope>NUCLEOTIDE SEQUENCE [LARGE SCALE GENOMIC DNA]</scope>
    <source>
        <strain evidence="2 3">CIRM-BRFM 2984</strain>
    </source>
</reference>
<proteinExistence type="predicted"/>
<protein>
    <submittedName>
        <fullName evidence="2">Uncharacterized protein</fullName>
    </submittedName>
</protein>
<dbReference type="EMBL" id="JAWWNJ010000017">
    <property type="protein sequence ID" value="KAK7037932.1"/>
    <property type="molecule type" value="Genomic_DNA"/>
</dbReference>
<dbReference type="AlphaFoldDB" id="A0AAW0CDX0"/>
<feature type="region of interest" description="Disordered" evidence="1">
    <location>
        <begin position="94"/>
        <end position="119"/>
    </location>
</feature>
<accession>A0AAW0CDX0</accession>
<sequence>MTARRRSFHLNVNASHAAITPSLRTGGYGLDAQVGALTTSLLDLARQASAFAFTLMGGCVPGVRSKPRVQRALLAGHLCTSDAAIENAEEGDANPALIEGPTKHMNGGQNTHTRENNDADTLSEYNGDEHDLADARGLQRESAHVTLEIEPTDVEMDSKHTILDELAVSRKKPRVALKPFFMNAVPPVAIGLGVLIPSPGTNELRLLSPLESRCASPKPEFEPSPHLCSSTSPRSQLRANLVSKVSAFTAARLSGSRRSSVSPPHYVPPSTPTAYTDDPFSHLSATTPPASFFPTHPARLCFPSLQLHLNHQQSPTPHQRAGRRPCLRQRTVFFAPVSPRAGTPPPAFWTPHPAGTHSCAIPIKAPPSSFASRAGAKDKENQGLWTAF</sequence>